<gene>
    <name evidence="1" type="ORF">KV396_07960</name>
</gene>
<dbReference type="Pfam" id="PF20242">
    <property type="entry name" value="Emfourin"/>
    <property type="match status" value="1"/>
</dbReference>
<dbReference type="InterPro" id="IPR049457">
    <property type="entry name" value="Emfourin"/>
</dbReference>
<proteinExistence type="predicted"/>
<name>A0ABY4IRF0_9MICO</name>
<reference evidence="1 2" key="1">
    <citation type="submission" date="2021-06" db="EMBL/GenBank/DDBJ databases">
        <title>Genome-based taxonomic framework of Microbacterium strains isolated from marine environment, the description of four new species and reclassification of four preexisting species.</title>
        <authorList>
            <person name="Lee S.D."/>
            <person name="Kim S.-M."/>
            <person name="Byeon Y.-S."/>
            <person name="Yang H.L."/>
            <person name="Kim I.S."/>
        </authorList>
    </citation>
    <scope>NUCLEOTIDE SEQUENCE [LARGE SCALE GENOMIC DNA]</scope>
    <source>
        <strain evidence="1 2">SSW1-36</strain>
    </source>
</reference>
<evidence type="ECO:0000313" key="1">
    <source>
        <dbReference type="EMBL" id="UPL14411.1"/>
    </source>
</evidence>
<sequence>MSESPQPTDPASVPADDEATPVVIAVVRTGGIAGISRRWTIEAAPDQAGEWIDRIDRCPWDADLESSSGADRFVWSIRARTPRERRERDVPDTALSGPWRDLVDAVRAAAR</sequence>
<accession>A0ABY4IRF0</accession>
<dbReference type="Proteomes" id="UP000831963">
    <property type="component" value="Chromosome"/>
</dbReference>
<dbReference type="EMBL" id="CP078077">
    <property type="protein sequence ID" value="UPL14411.1"/>
    <property type="molecule type" value="Genomic_DNA"/>
</dbReference>
<keyword evidence="2" id="KW-1185">Reference proteome</keyword>
<organism evidence="1 2">
    <name type="scientific">Microbacterium galbinum</name>
    <dbReference type="NCBI Taxonomy" id="2851646"/>
    <lineage>
        <taxon>Bacteria</taxon>
        <taxon>Bacillati</taxon>
        <taxon>Actinomycetota</taxon>
        <taxon>Actinomycetes</taxon>
        <taxon>Micrococcales</taxon>
        <taxon>Microbacteriaceae</taxon>
        <taxon>Microbacterium</taxon>
    </lineage>
</organism>
<protein>
    <submittedName>
        <fullName evidence="1">Uncharacterized protein</fullName>
    </submittedName>
</protein>
<evidence type="ECO:0000313" key="2">
    <source>
        <dbReference type="Proteomes" id="UP000831963"/>
    </source>
</evidence>
<dbReference type="RefSeq" id="WP_247957460.1">
    <property type="nucleotide sequence ID" value="NZ_CP078077.1"/>
</dbReference>